<dbReference type="Proteomes" id="UP000313359">
    <property type="component" value="Unassembled WGS sequence"/>
</dbReference>
<evidence type="ECO:0000313" key="1">
    <source>
        <dbReference type="EMBL" id="RPD60658.1"/>
    </source>
</evidence>
<accession>A0A5C2SBK5</accession>
<gene>
    <name evidence="1" type="ORF">L227DRAFT_94190</name>
</gene>
<name>A0A5C2SBK5_9APHY</name>
<sequence length="155" mass="16948">MDAYLTTPINPRALLGPSAVQSTTNTSSGRLTIYDLLSAYCYAKYPIPPIMSAVLNLHVDDGLELSVAALVFHYPELLPSTSGDSAALHRSTTVLHWLNVCIPQPDVDSAWIEELDQEQGRLVVVYGPEPPPGTCFAHTVWCYVQTSNLLIPQQP</sequence>
<protein>
    <submittedName>
        <fullName evidence="1">Uncharacterized protein</fullName>
    </submittedName>
</protein>
<dbReference type="EMBL" id="ML122265">
    <property type="protein sequence ID" value="RPD60658.1"/>
    <property type="molecule type" value="Genomic_DNA"/>
</dbReference>
<dbReference type="AlphaFoldDB" id="A0A5C2SBK5"/>
<evidence type="ECO:0000313" key="2">
    <source>
        <dbReference type="Proteomes" id="UP000313359"/>
    </source>
</evidence>
<reference evidence="1" key="1">
    <citation type="journal article" date="2018" name="Genome Biol. Evol.">
        <title>Genomics and development of Lentinus tigrinus, a white-rot wood-decaying mushroom with dimorphic fruiting bodies.</title>
        <authorList>
            <person name="Wu B."/>
            <person name="Xu Z."/>
            <person name="Knudson A."/>
            <person name="Carlson A."/>
            <person name="Chen N."/>
            <person name="Kovaka S."/>
            <person name="LaButti K."/>
            <person name="Lipzen A."/>
            <person name="Pennachio C."/>
            <person name="Riley R."/>
            <person name="Schakwitz W."/>
            <person name="Umezawa K."/>
            <person name="Ohm R.A."/>
            <person name="Grigoriev I.V."/>
            <person name="Nagy L.G."/>
            <person name="Gibbons J."/>
            <person name="Hibbett D."/>
        </authorList>
    </citation>
    <scope>NUCLEOTIDE SEQUENCE [LARGE SCALE GENOMIC DNA]</scope>
    <source>
        <strain evidence="1">ALCF2SS1-6</strain>
    </source>
</reference>
<proteinExistence type="predicted"/>
<keyword evidence="2" id="KW-1185">Reference proteome</keyword>
<organism evidence="1 2">
    <name type="scientific">Lentinus tigrinus ALCF2SS1-6</name>
    <dbReference type="NCBI Taxonomy" id="1328759"/>
    <lineage>
        <taxon>Eukaryota</taxon>
        <taxon>Fungi</taxon>
        <taxon>Dikarya</taxon>
        <taxon>Basidiomycota</taxon>
        <taxon>Agaricomycotina</taxon>
        <taxon>Agaricomycetes</taxon>
        <taxon>Polyporales</taxon>
        <taxon>Polyporaceae</taxon>
        <taxon>Lentinus</taxon>
    </lineage>
</organism>